<feature type="region of interest" description="Disordered" evidence="2">
    <location>
        <begin position="1"/>
        <end position="35"/>
    </location>
</feature>
<comment type="caution">
    <text evidence="4">The sequence shown here is derived from an EMBL/GenBank/DDBJ whole genome shotgun (WGS) entry which is preliminary data.</text>
</comment>
<evidence type="ECO:0000313" key="5">
    <source>
        <dbReference type="Proteomes" id="UP001337655"/>
    </source>
</evidence>
<dbReference type="EMBL" id="JAVRRT010000012">
    <property type="protein sequence ID" value="KAK5166993.1"/>
    <property type="molecule type" value="Genomic_DNA"/>
</dbReference>
<evidence type="ECO:0000256" key="2">
    <source>
        <dbReference type="SAM" id="MobiDB-lite"/>
    </source>
</evidence>
<dbReference type="Proteomes" id="UP001337655">
    <property type="component" value="Unassembled WGS sequence"/>
</dbReference>
<dbReference type="Pfam" id="PF00656">
    <property type="entry name" value="Peptidase_C14"/>
    <property type="match status" value="1"/>
</dbReference>
<proteinExistence type="inferred from homology"/>
<dbReference type="Gene3D" id="3.40.50.12660">
    <property type="match status" value="2"/>
</dbReference>
<dbReference type="AlphaFoldDB" id="A0AAV9P6X4"/>
<comment type="similarity">
    <text evidence="1">Belongs to the peptidase C14B family.</text>
</comment>
<dbReference type="GeneID" id="89929058"/>
<organism evidence="4 5">
    <name type="scientific">Saxophila tyrrhenica</name>
    <dbReference type="NCBI Taxonomy" id="1690608"/>
    <lineage>
        <taxon>Eukaryota</taxon>
        <taxon>Fungi</taxon>
        <taxon>Dikarya</taxon>
        <taxon>Ascomycota</taxon>
        <taxon>Pezizomycotina</taxon>
        <taxon>Dothideomycetes</taxon>
        <taxon>Dothideomycetidae</taxon>
        <taxon>Mycosphaerellales</taxon>
        <taxon>Extremaceae</taxon>
        <taxon>Saxophila</taxon>
    </lineage>
</organism>
<accession>A0AAV9P6X4</accession>
<name>A0AAV9P6X4_9PEZI</name>
<reference evidence="4 5" key="1">
    <citation type="submission" date="2023-08" db="EMBL/GenBank/DDBJ databases">
        <title>Black Yeasts Isolated from many extreme environments.</title>
        <authorList>
            <person name="Coleine C."/>
            <person name="Stajich J.E."/>
            <person name="Selbmann L."/>
        </authorList>
    </citation>
    <scope>NUCLEOTIDE SEQUENCE [LARGE SCALE GENOMIC DNA]</scope>
    <source>
        <strain evidence="4 5">CCFEE 5935</strain>
    </source>
</reference>
<dbReference type="GO" id="GO:0005737">
    <property type="term" value="C:cytoplasm"/>
    <property type="evidence" value="ECO:0007669"/>
    <property type="project" value="TreeGrafter"/>
</dbReference>
<dbReference type="RefSeq" id="XP_064656801.1">
    <property type="nucleotide sequence ID" value="XM_064804959.1"/>
</dbReference>
<evidence type="ECO:0000256" key="1">
    <source>
        <dbReference type="ARBA" id="ARBA00009005"/>
    </source>
</evidence>
<evidence type="ECO:0000313" key="4">
    <source>
        <dbReference type="EMBL" id="KAK5166993.1"/>
    </source>
</evidence>
<gene>
    <name evidence="4" type="ORF">LTR77_007722</name>
</gene>
<dbReference type="GO" id="GO:0004197">
    <property type="term" value="F:cysteine-type endopeptidase activity"/>
    <property type="evidence" value="ECO:0007669"/>
    <property type="project" value="InterPro"/>
</dbReference>
<evidence type="ECO:0000259" key="3">
    <source>
        <dbReference type="Pfam" id="PF00656"/>
    </source>
</evidence>
<feature type="domain" description="Peptidase C14 caspase" evidence="3">
    <location>
        <begin position="36"/>
        <end position="337"/>
    </location>
</feature>
<protein>
    <recommendedName>
        <fullName evidence="3">Peptidase C14 caspase domain-containing protein</fullName>
    </recommendedName>
</protein>
<dbReference type="InterPro" id="IPR011600">
    <property type="entry name" value="Pept_C14_caspase"/>
</dbReference>
<dbReference type="InterPro" id="IPR050452">
    <property type="entry name" value="Metacaspase"/>
</dbReference>
<dbReference type="GO" id="GO:0006508">
    <property type="term" value="P:proteolysis"/>
    <property type="evidence" value="ECO:0007669"/>
    <property type="project" value="InterPro"/>
</dbReference>
<dbReference type="PANTHER" id="PTHR48104">
    <property type="entry name" value="METACASPASE-4"/>
    <property type="match status" value="1"/>
</dbReference>
<feature type="compositionally biased region" description="Basic and acidic residues" evidence="2">
    <location>
        <begin position="1"/>
        <end position="13"/>
    </location>
</feature>
<keyword evidence="5" id="KW-1185">Reference proteome</keyword>
<sequence length="349" mass="38024">MGSKDDNDRDVSGARRAVKGDAGLANPPPPVGKQKKKSLLIGINYVGSKHALAGCQQDVENIHEFLTSQGYPTDQKSQVIMRDDEHTDRNGRFWPTGANILAAMQWLVSEPGTCNFLHYSGHGGQIADTDGNRVSGFDSTIVPYDYESKGQIPSGILHKTLVSHLPPKSTLFMIFDCCHSGSAAELPYIYRADEDGNISMMDNLKAGMRLVGAANNLIQGGFSAAAVPEARNLLAGAQSFFKGMSHQGGEDEDGLAAQDFAEQYEHEKKKNVWMYSGCEDDQTSADATIKGSHVGAMSYAFLETMKKHGPKQSYIDVLANTRAVLQGKYTQVPQLSVGYEQDLNYEIHI</sequence>
<dbReference type="PANTHER" id="PTHR48104:SF30">
    <property type="entry name" value="METACASPASE-1"/>
    <property type="match status" value="1"/>
</dbReference>